<keyword evidence="1" id="KW-0808">Transferase</keyword>
<dbReference type="RefSeq" id="WP_132877178.1">
    <property type="nucleotide sequence ID" value="NZ_SLXQ01000004.1"/>
</dbReference>
<dbReference type="InterPro" id="IPR030807">
    <property type="entry name" value="Methyltran_NanM"/>
</dbReference>
<keyword evidence="1" id="KW-0489">Methyltransferase</keyword>
<evidence type="ECO:0000313" key="2">
    <source>
        <dbReference type="Proteomes" id="UP000294911"/>
    </source>
</evidence>
<proteinExistence type="predicted"/>
<evidence type="ECO:0000313" key="1">
    <source>
        <dbReference type="EMBL" id="TCP53442.1"/>
    </source>
</evidence>
<reference evidence="1 2" key="1">
    <citation type="submission" date="2019-03" db="EMBL/GenBank/DDBJ databases">
        <title>Genomic Encyclopedia of Type Strains, Phase IV (KMG-IV): sequencing the most valuable type-strain genomes for metagenomic binning, comparative biology and taxonomic classification.</title>
        <authorList>
            <person name="Goeker M."/>
        </authorList>
    </citation>
    <scope>NUCLEOTIDE SEQUENCE [LARGE SCALE GENOMIC DNA]</scope>
    <source>
        <strain evidence="1 2">DSM 45765</strain>
    </source>
</reference>
<dbReference type="Gene3D" id="3.40.50.150">
    <property type="entry name" value="Vaccinia Virus protein VP39"/>
    <property type="match status" value="1"/>
</dbReference>
<name>A0A4R2QU06_9PSEU</name>
<keyword evidence="2" id="KW-1185">Reference proteome</keyword>
<dbReference type="GO" id="GO:0008168">
    <property type="term" value="F:methyltransferase activity"/>
    <property type="evidence" value="ECO:0007669"/>
    <property type="project" value="UniProtKB-KW"/>
</dbReference>
<organism evidence="1 2">
    <name type="scientific">Tamaricihabitans halophyticus</name>
    <dbReference type="NCBI Taxonomy" id="1262583"/>
    <lineage>
        <taxon>Bacteria</taxon>
        <taxon>Bacillati</taxon>
        <taxon>Actinomycetota</taxon>
        <taxon>Actinomycetes</taxon>
        <taxon>Pseudonocardiales</taxon>
        <taxon>Pseudonocardiaceae</taxon>
        <taxon>Tamaricihabitans</taxon>
    </lineage>
</organism>
<accession>A0A4R2QU06</accession>
<protein>
    <submittedName>
        <fullName evidence="1">Putative sugar O-methyltransferase</fullName>
    </submittedName>
</protein>
<gene>
    <name evidence="1" type="ORF">EV191_1049</name>
</gene>
<dbReference type="InterPro" id="IPR029063">
    <property type="entry name" value="SAM-dependent_MTases_sf"/>
</dbReference>
<dbReference type="GO" id="GO:0032259">
    <property type="term" value="P:methylation"/>
    <property type="evidence" value="ECO:0007669"/>
    <property type="project" value="UniProtKB-KW"/>
</dbReference>
<comment type="caution">
    <text evidence="1">The sequence shown here is derived from an EMBL/GenBank/DDBJ whole genome shotgun (WGS) entry which is preliminary data.</text>
</comment>
<dbReference type="Proteomes" id="UP000294911">
    <property type="component" value="Unassembled WGS sequence"/>
</dbReference>
<dbReference type="OrthoDB" id="3760285at2"/>
<dbReference type="EMBL" id="SLXQ01000004">
    <property type="protein sequence ID" value="TCP53442.1"/>
    <property type="molecule type" value="Genomic_DNA"/>
</dbReference>
<sequence>MSRQKFGESGLWARYSATRVTPESSLDLAGFKSGSVNFKLALWDPAANGVRYLKSLIYHMGMSLSEDNMARLGRIKHRELGDPIAIRCRGELMCIDYLLAVHELDFLSPHVPLDGARVLEIGAGFGRSCHAMMSNHDIASYTIVDLDNTLALSRSYLSKVLTHDQLDRVRFVTLDEVEALFATAEFDLCVNIDSFAEMTEETVYSYLSAIDTTGAWFYCVQPVAKYLDPTLDNHSQGAELVDLALSTGLLRDVIDISDLEQISAQVPKLLEAYRPSTGWEPVDHTHHPAYPHYYQALYRKAG</sequence>
<dbReference type="AlphaFoldDB" id="A0A4R2QU06"/>
<dbReference type="SUPFAM" id="SSF53335">
    <property type="entry name" value="S-adenosyl-L-methionine-dependent methyltransferases"/>
    <property type="match status" value="1"/>
</dbReference>
<dbReference type="NCBIfam" id="TIGR04371">
    <property type="entry name" value="methyltran_NanM"/>
    <property type="match status" value="1"/>
</dbReference>